<proteinExistence type="predicted"/>
<feature type="region of interest" description="Disordered" evidence="1">
    <location>
        <begin position="1"/>
        <end position="114"/>
    </location>
</feature>
<name>A0A6J4LDI2_9ACTN</name>
<feature type="compositionally biased region" description="Basic and acidic residues" evidence="1">
    <location>
        <begin position="1"/>
        <end position="14"/>
    </location>
</feature>
<feature type="non-terminal residue" evidence="2">
    <location>
        <position position="114"/>
    </location>
</feature>
<gene>
    <name evidence="2" type="ORF">AVDCRST_MAG61-2793</name>
</gene>
<reference evidence="2" key="1">
    <citation type="submission" date="2020-02" db="EMBL/GenBank/DDBJ databases">
        <authorList>
            <person name="Meier V. D."/>
        </authorList>
    </citation>
    <scope>NUCLEOTIDE SEQUENCE</scope>
    <source>
        <strain evidence="2">AVDCRST_MAG61</strain>
    </source>
</reference>
<evidence type="ECO:0000256" key="1">
    <source>
        <dbReference type="SAM" id="MobiDB-lite"/>
    </source>
</evidence>
<evidence type="ECO:0000313" key="2">
    <source>
        <dbReference type="EMBL" id="CAA9329202.1"/>
    </source>
</evidence>
<feature type="compositionally biased region" description="Basic residues" evidence="1">
    <location>
        <begin position="15"/>
        <end position="36"/>
    </location>
</feature>
<accession>A0A6J4LDI2</accession>
<sequence>GMAQPDREAGEARRQCGHRQPRRRRCGDRPPHRLRPHPAWGRGLRRAADLRHPGDVAAGGLRRGVDPPGGALTGVGPRLRRPPADSRLRRRGGRLPAADAGLQHPQQEAPRPQV</sequence>
<organism evidence="2">
    <name type="scientific">uncultured Friedmanniella sp</name>
    <dbReference type="NCBI Taxonomy" id="335381"/>
    <lineage>
        <taxon>Bacteria</taxon>
        <taxon>Bacillati</taxon>
        <taxon>Actinomycetota</taxon>
        <taxon>Actinomycetes</taxon>
        <taxon>Propionibacteriales</taxon>
        <taxon>Nocardioidaceae</taxon>
        <taxon>Friedmanniella</taxon>
        <taxon>environmental samples</taxon>
    </lineage>
</organism>
<protein>
    <submittedName>
        <fullName evidence="2">Oxidoreductase</fullName>
    </submittedName>
</protein>
<feature type="non-terminal residue" evidence="2">
    <location>
        <position position="1"/>
    </location>
</feature>
<dbReference type="EMBL" id="CADCTT010000334">
    <property type="protein sequence ID" value="CAA9329202.1"/>
    <property type="molecule type" value="Genomic_DNA"/>
</dbReference>
<dbReference type="AlphaFoldDB" id="A0A6J4LDI2"/>